<proteinExistence type="predicted"/>
<evidence type="ECO:0000313" key="2">
    <source>
        <dbReference type="EMBL" id="KRM86925.1"/>
    </source>
</evidence>
<evidence type="ECO:0000256" key="1">
    <source>
        <dbReference type="SAM" id="SignalP"/>
    </source>
</evidence>
<dbReference type="SUPFAM" id="SSF63825">
    <property type="entry name" value="YWTD domain"/>
    <property type="match status" value="1"/>
</dbReference>
<evidence type="ECO:0000313" key="3">
    <source>
        <dbReference type="Proteomes" id="UP000051789"/>
    </source>
</evidence>
<gene>
    <name evidence="2" type="ORF">FD19_GL001506</name>
</gene>
<dbReference type="Proteomes" id="UP000051789">
    <property type="component" value="Unassembled WGS sequence"/>
</dbReference>
<protein>
    <recommendedName>
        <fullName evidence="4">Lipoprotein</fullName>
    </recommendedName>
</protein>
<name>A0A0R2C5C2_9LACO</name>
<reference evidence="2 3" key="1">
    <citation type="journal article" date="2015" name="Genome Announc.">
        <title>Expanding the biotechnology potential of lactobacilli through comparative genomics of 213 strains and associated genera.</title>
        <authorList>
            <person name="Sun Z."/>
            <person name="Harris H.M."/>
            <person name="McCann A."/>
            <person name="Guo C."/>
            <person name="Argimon S."/>
            <person name="Zhang W."/>
            <person name="Yang X."/>
            <person name="Jeffery I.B."/>
            <person name="Cooney J.C."/>
            <person name="Kagawa T.F."/>
            <person name="Liu W."/>
            <person name="Song Y."/>
            <person name="Salvetti E."/>
            <person name="Wrobel A."/>
            <person name="Rasinkangas P."/>
            <person name="Parkhill J."/>
            <person name="Rea M.C."/>
            <person name="O'Sullivan O."/>
            <person name="Ritari J."/>
            <person name="Douillard F.P."/>
            <person name="Paul Ross R."/>
            <person name="Yang R."/>
            <person name="Briner A.E."/>
            <person name="Felis G.E."/>
            <person name="de Vos W.M."/>
            <person name="Barrangou R."/>
            <person name="Klaenhammer T.R."/>
            <person name="Caufield P.W."/>
            <person name="Cui Y."/>
            <person name="Zhang H."/>
            <person name="O'Toole P.W."/>
        </authorList>
    </citation>
    <scope>NUCLEOTIDE SEQUENCE [LARGE SCALE GENOMIC DNA]</scope>
    <source>
        <strain evidence="2 3">DSM 22698</strain>
    </source>
</reference>
<organism evidence="2 3">
    <name type="scientific">Lacticaseibacillus thailandensis DSM 22698 = JCM 13996</name>
    <dbReference type="NCBI Taxonomy" id="1423810"/>
    <lineage>
        <taxon>Bacteria</taxon>
        <taxon>Bacillati</taxon>
        <taxon>Bacillota</taxon>
        <taxon>Bacilli</taxon>
        <taxon>Lactobacillales</taxon>
        <taxon>Lactobacillaceae</taxon>
        <taxon>Lacticaseibacillus</taxon>
    </lineage>
</organism>
<dbReference type="InterPro" id="IPR015943">
    <property type="entry name" value="WD40/YVTN_repeat-like_dom_sf"/>
</dbReference>
<evidence type="ECO:0008006" key="4">
    <source>
        <dbReference type="Google" id="ProtNLM"/>
    </source>
</evidence>
<dbReference type="STRING" id="1423810.FD19_GL001506"/>
<comment type="caution">
    <text evidence="2">The sequence shown here is derived from an EMBL/GenBank/DDBJ whole genome shotgun (WGS) entry which is preliminary data.</text>
</comment>
<dbReference type="AlphaFoldDB" id="A0A0R2C5C2"/>
<dbReference type="PROSITE" id="PS51257">
    <property type="entry name" value="PROKAR_LIPOPROTEIN"/>
    <property type="match status" value="1"/>
</dbReference>
<accession>A0A0R2C5C2</accession>
<keyword evidence="1" id="KW-0732">Signal</keyword>
<dbReference type="EMBL" id="AYZK01000004">
    <property type="protein sequence ID" value="KRM86925.1"/>
    <property type="molecule type" value="Genomic_DNA"/>
</dbReference>
<keyword evidence="3" id="KW-1185">Reference proteome</keyword>
<dbReference type="Gene3D" id="2.130.10.10">
    <property type="entry name" value="YVTN repeat-like/Quinoprotein amine dehydrogenase"/>
    <property type="match status" value="1"/>
</dbReference>
<feature type="chain" id="PRO_5038355729" description="Lipoprotein" evidence="1">
    <location>
        <begin position="21"/>
        <end position="359"/>
    </location>
</feature>
<sequence>MKKLWSVLILCGLLAGCSQAKPQVADDPAHSVSVFGTTISPTVANKHDFYDALIKQYPHLQSALDHDAKPETYTIPGLLKTRSLNLAGKLGTSTQMDPQGLAVTKKDVIISAYSRDKAYHSVLYLLDKKTGAYNKQIVLPSTDHVGGLAYDTVTGRLWVTTMSKKGKASLSAYDGKTLKYADFSRIKKATPFDHVVALPDIPRASFLTYHNNALYVGYFAASGQGTFRSYPLNASGMPQVHQKADMDLRGSDLQVGTYETNKRLQGATFFQGKLLFSQSFGVHPSNILVFDNDGQKSWLDFDGDDTLKSITMPPYLEQIVAVGSDLYVLFESASIHYRQADLEFHADRVLKLDLKTLLK</sequence>
<dbReference type="RefSeq" id="WP_056969466.1">
    <property type="nucleotide sequence ID" value="NZ_AYZK01000004.1"/>
</dbReference>
<dbReference type="PATRIC" id="fig|1423810.4.peg.1548"/>
<feature type="signal peptide" evidence="1">
    <location>
        <begin position="1"/>
        <end position="20"/>
    </location>
</feature>